<comment type="caution">
    <text evidence="2">The sequence shown here is derived from an EMBL/GenBank/DDBJ whole genome shotgun (WGS) entry which is preliminary data.</text>
</comment>
<sequence length="323" mass="34686">SKLSAAAVPSDALRSPPLARSAPSSDCHDAAVMRYLKNSLGGTHRTLVEKVGIRNRCTLRMSLRLPARLILYAPPRELGHSGAAVRRIGNQPLKRHHRRLAFFFAVKIVAPSRAAPGSLAIGVTLISPEDIREKLVEVSEAAAAVAVTDFFDQGEPLHRTAEDVPGTFIVRLDRRMYSTIWRGRTRHRRNGTLETADERGECEAVGLNGRILIFLDGSFAAIECLSGVPQRDSVPVCPIIEESAEATQASLTLGDKVPKGGEGSISTDEPLSGSDDSDHGSHTSPTSSLSSSETDLDTSLHAFSDTSLSSLPKPVPPTLFILE</sequence>
<dbReference type="AlphaFoldDB" id="A0A7J6TDJ2"/>
<accession>A0A7J6TDJ2</accession>
<evidence type="ECO:0000313" key="3">
    <source>
        <dbReference type="Proteomes" id="UP000574390"/>
    </source>
</evidence>
<evidence type="ECO:0000313" key="2">
    <source>
        <dbReference type="EMBL" id="KAF4743173.1"/>
    </source>
</evidence>
<feature type="region of interest" description="Disordered" evidence="1">
    <location>
        <begin position="1"/>
        <end position="25"/>
    </location>
</feature>
<feature type="region of interest" description="Disordered" evidence="1">
    <location>
        <begin position="251"/>
        <end position="295"/>
    </location>
</feature>
<gene>
    <name evidence="2" type="ORF">FOZ62_030221</name>
</gene>
<reference evidence="2 3" key="1">
    <citation type="submission" date="2020-04" db="EMBL/GenBank/DDBJ databases">
        <title>Perkinsus olseni comparative genomics.</title>
        <authorList>
            <person name="Bogema D.R."/>
        </authorList>
    </citation>
    <scope>NUCLEOTIDE SEQUENCE [LARGE SCALE GENOMIC DNA]</scope>
    <source>
        <strain evidence="2">ATCC PRA-205</strain>
    </source>
</reference>
<feature type="compositionally biased region" description="Low complexity" evidence="1">
    <location>
        <begin position="12"/>
        <end position="25"/>
    </location>
</feature>
<name>A0A7J6TDJ2_PEROL</name>
<dbReference type="EMBL" id="JABANM010008103">
    <property type="protein sequence ID" value="KAF4743173.1"/>
    <property type="molecule type" value="Genomic_DNA"/>
</dbReference>
<dbReference type="Proteomes" id="UP000574390">
    <property type="component" value="Unassembled WGS sequence"/>
</dbReference>
<evidence type="ECO:0000256" key="1">
    <source>
        <dbReference type="SAM" id="MobiDB-lite"/>
    </source>
</evidence>
<feature type="non-terminal residue" evidence="2">
    <location>
        <position position="323"/>
    </location>
</feature>
<feature type="compositionally biased region" description="Low complexity" evidence="1">
    <location>
        <begin position="282"/>
        <end position="295"/>
    </location>
</feature>
<proteinExistence type="predicted"/>
<protein>
    <submittedName>
        <fullName evidence="2">Uncharacterized protein</fullName>
    </submittedName>
</protein>
<organism evidence="2 3">
    <name type="scientific">Perkinsus olseni</name>
    <name type="common">Perkinsus atlanticus</name>
    <dbReference type="NCBI Taxonomy" id="32597"/>
    <lineage>
        <taxon>Eukaryota</taxon>
        <taxon>Sar</taxon>
        <taxon>Alveolata</taxon>
        <taxon>Perkinsozoa</taxon>
        <taxon>Perkinsea</taxon>
        <taxon>Perkinsida</taxon>
        <taxon>Perkinsidae</taxon>
        <taxon>Perkinsus</taxon>
    </lineage>
</organism>